<keyword evidence="10" id="KW-1185">Reference proteome</keyword>
<dbReference type="Pfam" id="PF13359">
    <property type="entry name" value="DDE_Tnp_4"/>
    <property type="match status" value="1"/>
</dbReference>
<proteinExistence type="inferred from homology"/>
<evidence type="ECO:0000313" key="9">
    <source>
        <dbReference type="EMBL" id="KAK8759055.1"/>
    </source>
</evidence>
<accession>A0AAQ4D9B5</accession>
<evidence type="ECO:0000256" key="2">
    <source>
        <dbReference type="ARBA" id="ARBA00004123"/>
    </source>
</evidence>
<dbReference type="EMBL" id="JARKHS020033472">
    <property type="protein sequence ID" value="KAK8759055.1"/>
    <property type="molecule type" value="Genomic_DNA"/>
</dbReference>
<gene>
    <name evidence="9" type="ORF">V5799_003314</name>
</gene>
<dbReference type="PANTHER" id="PTHR22930">
    <property type="match status" value="1"/>
</dbReference>
<evidence type="ECO:0000256" key="7">
    <source>
        <dbReference type="ARBA" id="ARBA00023242"/>
    </source>
</evidence>
<evidence type="ECO:0000256" key="1">
    <source>
        <dbReference type="ARBA" id="ARBA00001968"/>
    </source>
</evidence>
<keyword evidence="7" id="KW-0539">Nucleus</keyword>
<dbReference type="GO" id="GO:0046872">
    <property type="term" value="F:metal ion binding"/>
    <property type="evidence" value="ECO:0007669"/>
    <property type="project" value="UniProtKB-KW"/>
</dbReference>
<keyword evidence="6" id="KW-0378">Hydrolase</keyword>
<name>A0AAQ4D9B5_AMBAM</name>
<comment type="subcellular location">
    <subcellularLocation>
        <location evidence="2">Nucleus</location>
    </subcellularLocation>
</comment>
<keyword evidence="5" id="KW-0479">Metal-binding</keyword>
<comment type="caution">
    <text evidence="9">The sequence shown here is derived from an EMBL/GenBank/DDBJ whole genome shotgun (WGS) entry which is preliminary data.</text>
</comment>
<reference evidence="9 10" key="1">
    <citation type="journal article" date="2023" name="Arcadia Sci">
        <title>De novo assembly of a long-read Amblyomma americanum tick genome.</title>
        <authorList>
            <person name="Chou S."/>
            <person name="Poskanzer K.E."/>
            <person name="Rollins M."/>
            <person name="Thuy-Boun P.S."/>
        </authorList>
    </citation>
    <scope>NUCLEOTIDE SEQUENCE [LARGE SCALE GENOMIC DNA]</scope>
    <source>
        <strain evidence="9">F_SG_1</strain>
        <tissue evidence="9">Salivary glands</tissue>
    </source>
</reference>
<dbReference type="GO" id="GO:0005634">
    <property type="term" value="C:nucleus"/>
    <property type="evidence" value="ECO:0007669"/>
    <property type="project" value="UniProtKB-SubCell"/>
</dbReference>
<evidence type="ECO:0000256" key="4">
    <source>
        <dbReference type="ARBA" id="ARBA00022722"/>
    </source>
</evidence>
<organism evidence="9 10">
    <name type="scientific">Amblyomma americanum</name>
    <name type="common">Lone star tick</name>
    <dbReference type="NCBI Taxonomy" id="6943"/>
    <lineage>
        <taxon>Eukaryota</taxon>
        <taxon>Metazoa</taxon>
        <taxon>Ecdysozoa</taxon>
        <taxon>Arthropoda</taxon>
        <taxon>Chelicerata</taxon>
        <taxon>Arachnida</taxon>
        <taxon>Acari</taxon>
        <taxon>Parasitiformes</taxon>
        <taxon>Ixodida</taxon>
        <taxon>Ixodoidea</taxon>
        <taxon>Ixodidae</taxon>
        <taxon>Amblyomminae</taxon>
        <taxon>Amblyomma</taxon>
    </lineage>
</organism>
<dbReference type="InterPro" id="IPR027806">
    <property type="entry name" value="HARBI1_dom"/>
</dbReference>
<dbReference type="InterPro" id="IPR045249">
    <property type="entry name" value="HARBI1-like"/>
</dbReference>
<evidence type="ECO:0000256" key="5">
    <source>
        <dbReference type="ARBA" id="ARBA00022723"/>
    </source>
</evidence>
<feature type="domain" description="DDE Tnp4" evidence="8">
    <location>
        <begin position="87"/>
        <end position="252"/>
    </location>
</feature>
<dbReference type="PANTHER" id="PTHR22930:SF269">
    <property type="entry name" value="NUCLEASE HARBI1-LIKE PROTEIN"/>
    <property type="match status" value="1"/>
</dbReference>
<dbReference type="GO" id="GO:0004518">
    <property type="term" value="F:nuclease activity"/>
    <property type="evidence" value="ECO:0007669"/>
    <property type="project" value="UniProtKB-KW"/>
</dbReference>
<evidence type="ECO:0000256" key="3">
    <source>
        <dbReference type="ARBA" id="ARBA00006958"/>
    </source>
</evidence>
<dbReference type="Proteomes" id="UP001321473">
    <property type="component" value="Unassembled WGS sequence"/>
</dbReference>
<protein>
    <recommendedName>
        <fullName evidence="8">DDE Tnp4 domain-containing protein</fullName>
    </recommendedName>
</protein>
<dbReference type="GO" id="GO:0016787">
    <property type="term" value="F:hydrolase activity"/>
    <property type="evidence" value="ECO:0007669"/>
    <property type="project" value="UniProtKB-KW"/>
</dbReference>
<sequence>MRTTVSARTRLEVTLRFLASGESQFSLSRQFRLGHSTVNSVISTTCQAICDEFKAETLRAPKSEADWSLLAEAFRDRWQFPNCVGAIDGKHVAIVKPAKSGSLYFNYKKTFSIILFALVDADCKFLYLDVGAPGSKGDGAIWQTTPLQKAIACKKANMPDLVSMWSSTNLQLPPVLVGDDAFPLSQNLMKPFSGTQLSSEQKVFNYRLSRARRVSENAFGILAHRFRFLLTTVHAKPEKVTIMVEAACVIHNILKGHHLERPESINTGENPQAFFALQPCRSRPSSLAAAVRERLCDYFNGDGAVSWQNTRAGVDISNLRRSV</sequence>
<evidence type="ECO:0000256" key="6">
    <source>
        <dbReference type="ARBA" id="ARBA00022801"/>
    </source>
</evidence>
<dbReference type="AlphaFoldDB" id="A0AAQ4D9B5"/>
<comment type="similarity">
    <text evidence="3">Belongs to the HARBI1 family.</text>
</comment>
<evidence type="ECO:0000313" key="10">
    <source>
        <dbReference type="Proteomes" id="UP001321473"/>
    </source>
</evidence>
<comment type="cofactor">
    <cofactor evidence="1">
        <name>a divalent metal cation</name>
        <dbReference type="ChEBI" id="CHEBI:60240"/>
    </cofactor>
</comment>
<evidence type="ECO:0000259" key="8">
    <source>
        <dbReference type="Pfam" id="PF13359"/>
    </source>
</evidence>
<keyword evidence="4" id="KW-0540">Nuclease</keyword>